<dbReference type="Pfam" id="PF01697">
    <property type="entry name" value="Glyco_transf_92"/>
    <property type="match status" value="1"/>
</dbReference>
<evidence type="ECO:0000313" key="9">
    <source>
        <dbReference type="EMBL" id="GIX96528.1"/>
    </source>
</evidence>
<evidence type="ECO:0000256" key="8">
    <source>
        <dbReference type="RuleBase" id="RU366017"/>
    </source>
</evidence>
<dbReference type="PANTHER" id="PTHR21461:SF69">
    <property type="entry name" value="GLYCOSYLTRANSFERASE FAMILY 92 PROTEIN"/>
    <property type="match status" value="1"/>
</dbReference>
<dbReference type="GO" id="GO:0005737">
    <property type="term" value="C:cytoplasm"/>
    <property type="evidence" value="ECO:0007669"/>
    <property type="project" value="TreeGrafter"/>
</dbReference>
<dbReference type="EMBL" id="BPLR01004657">
    <property type="protein sequence ID" value="GIX96528.1"/>
    <property type="molecule type" value="Genomic_DNA"/>
</dbReference>
<evidence type="ECO:0000256" key="4">
    <source>
        <dbReference type="ARBA" id="ARBA00022679"/>
    </source>
</evidence>
<comment type="similarity">
    <text evidence="2 8">Belongs to the glycosyltransferase 92 family.</text>
</comment>
<dbReference type="GO" id="GO:0016757">
    <property type="term" value="F:glycosyltransferase activity"/>
    <property type="evidence" value="ECO:0007669"/>
    <property type="project" value="UniProtKB-UniRule"/>
</dbReference>
<evidence type="ECO:0000313" key="10">
    <source>
        <dbReference type="Proteomes" id="UP001054945"/>
    </source>
</evidence>
<keyword evidence="3 8" id="KW-0328">Glycosyltransferase</keyword>
<keyword evidence="7" id="KW-0472">Membrane</keyword>
<evidence type="ECO:0000256" key="6">
    <source>
        <dbReference type="ARBA" id="ARBA00022989"/>
    </source>
</evidence>
<keyword evidence="5" id="KW-0812">Transmembrane</keyword>
<comment type="caution">
    <text evidence="9">The sequence shown here is derived from an EMBL/GenBank/DDBJ whole genome shotgun (WGS) entry which is preliminary data.</text>
</comment>
<evidence type="ECO:0000256" key="3">
    <source>
        <dbReference type="ARBA" id="ARBA00022676"/>
    </source>
</evidence>
<keyword evidence="6" id="KW-1133">Transmembrane helix</keyword>
<proteinExistence type="inferred from homology"/>
<dbReference type="Proteomes" id="UP001054945">
    <property type="component" value="Unassembled WGS sequence"/>
</dbReference>
<evidence type="ECO:0000256" key="2">
    <source>
        <dbReference type="ARBA" id="ARBA00007647"/>
    </source>
</evidence>
<dbReference type="GO" id="GO:0016020">
    <property type="term" value="C:membrane"/>
    <property type="evidence" value="ECO:0007669"/>
    <property type="project" value="UniProtKB-SubCell"/>
</dbReference>
<protein>
    <recommendedName>
        <fullName evidence="8">Glycosyltransferase family 92 protein</fullName>
        <ecNumber evidence="8">2.4.1.-</ecNumber>
    </recommendedName>
</protein>
<dbReference type="InterPro" id="IPR008166">
    <property type="entry name" value="Glyco_transf_92"/>
</dbReference>
<comment type="subcellular location">
    <subcellularLocation>
        <location evidence="1">Membrane</location>
        <topology evidence="1">Single-pass membrane protein</topology>
    </subcellularLocation>
</comment>
<gene>
    <name evidence="9" type="primary">AVEN_171520_1</name>
    <name evidence="9" type="ORF">CEXT_505131</name>
</gene>
<reference evidence="9 10" key="1">
    <citation type="submission" date="2021-06" db="EMBL/GenBank/DDBJ databases">
        <title>Caerostris extrusa draft genome.</title>
        <authorList>
            <person name="Kono N."/>
            <person name="Arakawa K."/>
        </authorList>
    </citation>
    <scope>NUCLEOTIDE SEQUENCE [LARGE SCALE GENOMIC DNA]</scope>
</reference>
<accession>A0AAV4PK32</accession>
<keyword evidence="10" id="KW-1185">Reference proteome</keyword>
<name>A0AAV4PK32_CAEEX</name>
<sequence>MLILLSTMEHLHSLGNKWQRLQDSDLFIYSAYEDNRIRDTVYIRLLAMSKGKFNEWNCTFSWEQIRLQSINTTCIQRHSDAADLRDSGRVTIIEHTLPGLSPKNAQDLDEILTRDVWQKRRHEMLVYNDCFYKHIKSLKYVVNIDLDESIIPLKHQTWMTLLEYVRTQNFKILHSASISVPNVYFFENFADESNASLPKYFNMLRHLRRSANFTPPGFAQKSFFPTQYALTVANHYALKTLHPNIRTNTVINKNLAQMHHYRASCPPKMEKECQEKLHEISNKRSNFTKI</sequence>
<evidence type="ECO:0000256" key="1">
    <source>
        <dbReference type="ARBA" id="ARBA00004167"/>
    </source>
</evidence>
<evidence type="ECO:0000256" key="5">
    <source>
        <dbReference type="ARBA" id="ARBA00022692"/>
    </source>
</evidence>
<keyword evidence="4 8" id="KW-0808">Transferase</keyword>
<evidence type="ECO:0000256" key="7">
    <source>
        <dbReference type="ARBA" id="ARBA00023136"/>
    </source>
</evidence>
<dbReference type="AlphaFoldDB" id="A0AAV4PK32"/>
<dbReference type="EC" id="2.4.1.-" evidence="8"/>
<organism evidence="9 10">
    <name type="scientific">Caerostris extrusa</name>
    <name type="common">Bark spider</name>
    <name type="synonym">Caerostris bankana</name>
    <dbReference type="NCBI Taxonomy" id="172846"/>
    <lineage>
        <taxon>Eukaryota</taxon>
        <taxon>Metazoa</taxon>
        <taxon>Ecdysozoa</taxon>
        <taxon>Arthropoda</taxon>
        <taxon>Chelicerata</taxon>
        <taxon>Arachnida</taxon>
        <taxon>Araneae</taxon>
        <taxon>Araneomorphae</taxon>
        <taxon>Entelegynae</taxon>
        <taxon>Araneoidea</taxon>
        <taxon>Araneidae</taxon>
        <taxon>Caerostris</taxon>
    </lineage>
</organism>
<dbReference type="PANTHER" id="PTHR21461">
    <property type="entry name" value="GLYCOSYLTRANSFERASE FAMILY 92 PROTEIN"/>
    <property type="match status" value="1"/>
</dbReference>